<dbReference type="PANTHER" id="PTHR46513">
    <property type="entry name" value="VITELLOGENIN RECEPTOR-LIKE PROTEIN-RELATED-RELATED"/>
    <property type="match status" value="1"/>
</dbReference>
<reference evidence="1 2" key="2">
    <citation type="submission" date="2020-06" db="EMBL/GenBank/DDBJ databases">
        <title>Antribacter stalactiti gen. nov., sp. nov., a new member of the family Nacardiaceae isolated from a cave.</title>
        <authorList>
            <person name="Kim I.S."/>
        </authorList>
    </citation>
    <scope>NUCLEOTIDE SEQUENCE [LARGE SCALE GENOMIC DNA]</scope>
    <source>
        <strain evidence="1 2">YC2-7</strain>
    </source>
</reference>
<comment type="caution">
    <text evidence="1">The sequence shown here is derived from an EMBL/GenBank/DDBJ whole genome shotgun (WGS) entry which is preliminary data.</text>
</comment>
<gene>
    <name evidence="1" type="ORF">FGL95_29735</name>
</gene>
<reference evidence="1 2" key="1">
    <citation type="submission" date="2019-05" db="EMBL/GenBank/DDBJ databases">
        <authorList>
            <person name="Lee S.D."/>
        </authorList>
    </citation>
    <scope>NUCLEOTIDE SEQUENCE [LARGE SCALE GENOMIC DNA]</scope>
    <source>
        <strain evidence="1 2">YC2-7</strain>
    </source>
</reference>
<dbReference type="InterPro" id="IPR050778">
    <property type="entry name" value="Cueball_EGF_LRP_Nidogen"/>
</dbReference>
<accession>A0A848KRM8</accession>
<protein>
    <recommendedName>
        <fullName evidence="3">3-hydroxyacyl-CoA dehydrogenase</fullName>
    </recommendedName>
</protein>
<keyword evidence="2" id="KW-1185">Reference proteome</keyword>
<proteinExistence type="predicted"/>
<evidence type="ECO:0000313" key="1">
    <source>
        <dbReference type="EMBL" id="NMN99212.1"/>
    </source>
</evidence>
<evidence type="ECO:0000313" key="2">
    <source>
        <dbReference type="Proteomes" id="UP000535543"/>
    </source>
</evidence>
<dbReference type="AlphaFoldDB" id="A0A848KRM8"/>
<dbReference type="SUPFAM" id="SSF63825">
    <property type="entry name" value="YWTD domain"/>
    <property type="match status" value="2"/>
</dbReference>
<sequence length="301" mass="31898">MFDVLLALGIRTGEILQVSVDDGVVEPLYADSPSRFPDGIVVDGREIYWTTMGRPTRRPDIPGEAGLDYSAPNGGIHAIKYDGTECRDVTTQGAITTGKQLAYDGAGGLYFGDREGFRVSRVGTDGSGLTDLVVNPRDDEGLGECIGVAVDTDSRHLYWTQKGPAKGGRGRIFRAGLDIPPGQTAFTRTDIELLWDQLPEPIDLEIVGDYLYWTDRGAPPNGNTLNRAPVPGPGERGTSPQILGGGFAEAIGLAVDSAIGMAYVSDLGGRIWRVPAAGGDPTVLADLHTPISGIAGLVLHR</sequence>
<dbReference type="RefSeq" id="WP_169594274.1">
    <property type="nucleotide sequence ID" value="NZ_VCQU01000015.1"/>
</dbReference>
<organism evidence="1 2">
    <name type="scientific">Antrihabitans stalactiti</name>
    <dbReference type="NCBI Taxonomy" id="2584121"/>
    <lineage>
        <taxon>Bacteria</taxon>
        <taxon>Bacillati</taxon>
        <taxon>Actinomycetota</taxon>
        <taxon>Actinomycetes</taxon>
        <taxon>Mycobacteriales</taxon>
        <taxon>Nocardiaceae</taxon>
        <taxon>Antrihabitans</taxon>
    </lineage>
</organism>
<dbReference type="Gene3D" id="2.120.10.30">
    <property type="entry name" value="TolB, C-terminal domain"/>
    <property type="match status" value="1"/>
</dbReference>
<evidence type="ECO:0008006" key="3">
    <source>
        <dbReference type="Google" id="ProtNLM"/>
    </source>
</evidence>
<dbReference type="EMBL" id="VCQU01000015">
    <property type="protein sequence ID" value="NMN99212.1"/>
    <property type="molecule type" value="Genomic_DNA"/>
</dbReference>
<dbReference type="InterPro" id="IPR011042">
    <property type="entry name" value="6-blade_b-propeller_TolB-like"/>
</dbReference>
<name>A0A848KRM8_9NOCA</name>
<dbReference type="Proteomes" id="UP000535543">
    <property type="component" value="Unassembled WGS sequence"/>
</dbReference>